<accession>A0AAV7TT24</accession>
<gene>
    <name evidence="1" type="ORF">NDU88_004059</name>
</gene>
<dbReference type="Proteomes" id="UP001066276">
    <property type="component" value="Chromosome 3_2"/>
</dbReference>
<protein>
    <submittedName>
        <fullName evidence="1">Uncharacterized protein</fullName>
    </submittedName>
</protein>
<comment type="caution">
    <text evidence="1">The sequence shown here is derived from an EMBL/GenBank/DDBJ whole genome shotgun (WGS) entry which is preliminary data.</text>
</comment>
<dbReference type="AlphaFoldDB" id="A0AAV7TT24"/>
<reference evidence="1" key="1">
    <citation type="journal article" date="2022" name="bioRxiv">
        <title>Sequencing and chromosome-scale assembly of the giantPleurodeles waltlgenome.</title>
        <authorList>
            <person name="Brown T."/>
            <person name="Elewa A."/>
            <person name="Iarovenko S."/>
            <person name="Subramanian E."/>
            <person name="Araus A.J."/>
            <person name="Petzold A."/>
            <person name="Susuki M."/>
            <person name="Suzuki K.-i.T."/>
            <person name="Hayashi T."/>
            <person name="Toyoda A."/>
            <person name="Oliveira C."/>
            <person name="Osipova E."/>
            <person name="Leigh N.D."/>
            <person name="Simon A."/>
            <person name="Yun M.H."/>
        </authorList>
    </citation>
    <scope>NUCLEOTIDE SEQUENCE</scope>
    <source>
        <strain evidence="1">20211129_DDA</strain>
        <tissue evidence="1">Liver</tissue>
    </source>
</reference>
<name>A0AAV7TT24_PLEWA</name>
<evidence type="ECO:0000313" key="1">
    <source>
        <dbReference type="EMBL" id="KAJ1178817.1"/>
    </source>
</evidence>
<evidence type="ECO:0000313" key="2">
    <source>
        <dbReference type="Proteomes" id="UP001066276"/>
    </source>
</evidence>
<keyword evidence="2" id="KW-1185">Reference proteome</keyword>
<feature type="non-terminal residue" evidence="1">
    <location>
        <position position="1"/>
    </location>
</feature>
<sequence length="123" mass="14561">RFLSRGYPLKSLMDAQHRVKNKSRDELLFNNTAINSEFKQSPPRIFFQYNQQHDSLRTILQKNWHILQNDPIIRDDIGAHPSITFRKARSLGDYLTRSYFSMKVNTSWLSQKSLGFWKCGHCK</sequence>
<organism evidence="1 2">
    <name type="scientific">Pleurodeles waltl</name>
    <name type="common">Iberian ribbed newt</name>
    <dbReference type="NCBI Taxonomy" id="8319"/>
    <lineage>
        <taxon>Eukaryota</taxon>
        <taxon>Metazoa</taxon>
        <taxon>Chordata</taxon>
        <taxon>Craniata</taxon>
        <taxon>Vertebrata</taxon>
        <taxon>Euteleostomi</taxon>
        <taxon>Amphibia</taxon>
        <taxon>Batrachia</taxon>
        <taxon>Caudata</taxon>
        <taxon>Salamandroidea</taxon>
        <taxon>Salamandridae</taxon>
        <taxon>Pleurodelinae</taxon>
        <taxon>Pleurodeles</taxon>
    </lineage>
</organism>
<dbReference type="EMBL" id="JANPWB010000006">
    <property type="protein sequence ID" value="KAJ1178817.1"/>
    <property type="molecule type" value="Genomic_DNA"/>
</dbReference>
<proteinExistence type="predicted"/>
<feature type="non-terminal residue" evidence="1">
    <location>
        <position position="123"/>
    </location>
</feature>